<dbReference type="InterPro" id="IPR021732">
    <property type="entry name" value="DUF3301"/>
</dbReference>
<evidence type="ECO:0008006" key="4">
    <source>
        <dbReference type="Google" id="ProtNLM"/>
    </source>
</evidence>
<proteinExistence type="predicted"/>
<gene>
    <name evidence="2" type="ORF">BN1208_0666</name>
</gene>
<dbReference type="EMBL" id="LN827929">
    <property type="protein sequence ID" value="CEZ19552.1"/>
    <property type="molecule type" value="Genomic_DNA"/>
</dbReference>
<sequence length="113" mass="13393">MKIIFKITFMLEYILLVLLIVTVWFWIDTISKRELAIQLGKNLSKQFDLQFLDETVACEKITLKRNEKGQVAILRCYEFMVSSSTNDRIKCNLFLLGKHLHNWHIPPYISMEI</sequence>
<dbReference type="Proteomes" id="UP000064007">
    <property type="component" value="Chromosome 1"/>
</dbReference>
<keyword evidence="1" id="KW-0472">Membrane</keyword>
<dbReference type="Pfam" id="PF11743">
    <property type="entry name" value="DUF3301"/>
    <property type="match status" value="1"/>
</dbReference>
<dbReference type="RefSeq" id="WP_231854589.1">
    <property type="nucleotide sequence ID" value="NZ_LN827929.1"/>
</dbReference>
<keyword evidence="1" id="KW-0812">Transmembrane</keyword>
<keyword evidence="3" id="KW-1185">Reference proteome</keyword>
<accession>A0A0D6EV96</accession>
<reference evidence="3" key="1">
    <citation type="submission" date="2014-12" db="EMBL/GenBank/DDBJ databases">
        <authorList>
            <person name="Salcher M.M."/>
        </authorList>
    </citation>
    <scope>NUCLEOTIDE SEQUENCE [LARGE SCALE GENOMIC DNA]</scope>
    <source>
        <strain evidence="3">MMS-10A-171</strain>
    </source>
</reference>
<dbReference type="STRING" id="1581557.BN1208_0666"/>
<keyword evidence="1" id="KW-1133">Transmembrane helix</keyword>
<dbReference type="KEGG" id="mbat:BN1208_0666"/>
<feature type="transmembrane region" description="Helical" evidence="1">
    <location>
        <begin position="7"/>
        <end position="27"/>
    </location>
</feature>
<protein>
    <recommendedName>
        <fullName evidence="4">DUF3301 domain-containing protein</fullName>
    </recommendedName>
</protein>
<name>A0A0D6EV96_9PROT</name>
<dbReference type="HOGENOM" id="CLU_136199_0_1_4"/>
<evidence type="ECO:0000256" key="1">
    <source>
        <dbReference type="SAM" id="Phobius"/>
    </source>
</evidence>
<evidence type="ECO:0000313" key="2">
    <source>
        <dbReference type="EMBL" id="CEZ19552.1"/>
    </source>
</evidence>
<dbReference type="AlphaFoldDB" id="A0A0D6EV96"/>
<organism evidence="2 3">
    <name type="scientific">Candidatus Methylopumilus planktonicus</name>
    <dbReference type="NCBI Taxonomy" id="1581557"/>
    <lineage>
        <taxon>Bacteria</taxon>
        <taxon>Pseudomonadati</taxon>
        <taxon>Pseudomonadota</taxon>
        <taxon>Betaproteobacteria</taxon>
        <taxon>Nitrosomonadales</taxon>
        <taxon>Methylophilaceae</taxon>
        <taxon>Candidatus Methylopumilus</taxon>
    </lineage>
</organism>
<evidence type="ECO:0000313" key="3">
    <source>
        <dbReference type="Proteomes" id="UP000064007"/>
    </source>
</evidence>